<evidence type="ECO:0000313" key="3">
    <source>
        <dbReference type="Proteomes" id="UP000552683"/>
    </source>
</evidence>
<dbReference type="RefSeq" id="WP_185898802.1">
    <property type="nucleotide sequence ID" value="NZ_JACLZK010000002.1"/>
</dbReference>
<evidence type="ECO:0008006" key="4">
    <source>
        <dbReference type="Google" id="ProtNLM"/>
    </source>
</evidence>
<keyword evidence="1" id="KW-1133">Transmembrane helix</keyword>
<dbReference type="EMBL" id="JACLZK010000002">
    <property type="protein sequence ID" value="MBC2883259.1"/>
    <property type="molecule type" value="Genomic_DNA"/>
</dbReference>
<dbReference type="Proteomes" id="UP000552683">
    <property type="component" value="Unassembled WGS sequence"/>
</dbReference>
<keyword evidence="1" id="KW-0472">Membrane</keyword>
<accession>A0A842JBC5</accession>
<organism evidence="2 3">
    <name type="scientific">Campylobacter massiliensis</name>
    <dbReference type="NCBI Taxonomy" id="2762557"/>
    <lineage>
        <taxon>Bacteria</taxon>
        <taxon>Pseudomonadati</taxon>
        <taxon>Campylobacterota</taxon>
        <taxon>Epsilonproteobacteria</taxon>
        <taxon>Campylobacterales</taxon>
        <taxon>Campylobacteraceae</taxon>
        <taxon>Campylobacter</taxon>
    </lineage>
</organism>
<evidence type="ECO:0000313" key="2">
    <source>
        <dbReference type="EMBL" id="MBC2883259.1"/>
    </source>
</evidence>
<name>A0A842JBC5_9BACT</name>
<evidence type="ECO:0000256" key="1">
    <source>
        <dbReference type="SAM" id="Phobius"/>
    </source>
</evidence>
<protein>
    <recommendedName>
        <fullName evidence="4">C4-dicarboxylate ABC transporter</fullName>
    </recommendedName>
</protein>
<reference evidence="2 3" key="1">
    <citation type="submission" date="2020-08" db="EMBL/GenBank/DDBJ databases">
        <title>Complete genome and description of Campylobacter massiliensis Marseille-Q3452 sp. nov.</title>
        <authorList>
            <person name="Antezack A."/>
        </authorList>
    </citation>
    <scope>NUCLEOTIDE SEQUENCE [LARGE SCALE GENOMIC DNA]</scope>
    <source>
        <strain evidence="2 3">Marseille-Q3452</strain>
    </source>
</reference>
<proteinExistence type="predicted"/>
<keyword evidence="3" id="KW-1185">Reference proteome</keyword>
<gene>
    <name evidence="2" type="ORF">H7R39_08330</name>
</gene>
<dbReference type="AlphaFoldDB" id="A0A842JBC5"/>
<keyword evidence="1" id="KW-0812">Transmembrane</keyword>
<comment type="caution">
    <text evidence="2">The sequence shown here is derived from an EMBL/GenBank/DDBJ whole genome shotgun (WGS) entry which is preliminary data.</text>
</comment>
<sequence>MAKNKGDTGSIVTYDPYLQTSYAFSNNKIFPTELSKANKNSFFISYVKYKDITVGSVEIPISTEEDDTSNLITIKAYEQFNLDPATEYKIVYNEVPNISSETKIFNVFISDVLSTDKLYSLAIKKIPFIDYVVPAPLAFDALYKKNILSTQDTEAFIVIQEDDAFIAVYYNGEYVQSRPLRYSIKNISEKFATLSGDKLNDNAFLNILKHGTNTLDDKNKNFITEIFDEIAYYIGDIVNSLSRFNGSSISSIYIAADAMMGDFAEFMQEKLNIPTKNLELNIAINSKDIEISNIHNIMVVNAQYYKETQENDFNFSNFLRPLPLFKRSSGKLVTYVLVGLLLGLLHPLYLYVSGIITDIDTADKKSEYEINNADKIRIESALAAADQQILDTSKLIEAEQERINFRKNTINEIYDKKVNYPMKGIVLFELSNLINNKDIQTAKINNSDRNMTVTLVSKDEKKLTELIQNVSNSERYSILTREILLDKNYGAPSYETNVTIKIK</sequence>
<feature type="transmembrane region" description="Helical" evidence="1">
    <location>
        <begin position="332"/>
        <end position="352"/>
    </location>
</feature>